<reference evidence="2 3" key="1">
    <citation type="submission" date="2020-06" db="EMBL/GenBank/DDBJ databases">
        <authorList>
            <person name="Li R."/>
            <person name="Bekaert M."/>
        </authorList>
    </citation>
    <scope>NUCLEOTIDE SEQUENCE [LARGE SCALE GENOMIC DNA]</scope>
    <source>
        <strain evidence="3">wild</strain>
    </source>
</reference>
<dbReference type="Proteomes" id="UP000507470">
    <property type="component" value="Unassembled WGS sequence"/>
</dbReference>
<evidence type="ECO:0000256" key="1">
    <source>
        <dbReference type="SAM" id="MobiDB-lite"/>
    </source>
</evidence>
<dbReference type="EMBL" id="CACVKT020005265">
    <property type="protein sequence ID" value="CAC5394231.1"/>
    <property type="molecule type" value="Genomic_DNA"/>
</dbReference>
<feature type="region of interest" description="Disordered" evidence="1">
    <location>
        <begin position="1"/>
        <end position="34"/>
    </location>
</feature>
<name>A0A6J8CEW5_MYTCO</name>
<evidence type="ECO:0000313" key="3">
    <source>
        <dbReference type="Proteomes" id="UP000507470"/>
    </source>
</evidence>
<dbReference type="OrthoDB" id="5982747at2759"/>
<accession>A0A6J8CEW5</accession>
<evidence type="ECO:0000313" key="2">
    <source>
        <dbReference type="EMBL" id="CAC5394231.1"/>
    </source>
</evidence>
<dbReference type="AlphaFoldDB" id="A0A6J8CEW5"/>
<organism evidence="2 3">
    <name type="scientific">Mytilus coruscus</name>
    <name type="common">Sea mussel</name>
    <dbReference type="NCBI Taxonomy" id="42192"/>
    <lineage>
        <taxon>Eukaryota</taxon>
        <taxon>Metazoa</taxon>
        <taxon>Spiralia</taxon>
        <taxon>Lophotrochozoa</taxon>
        <taxon>Mollusca</taxon>
        <taxon>Bivalvia</taxon>
        <taxon>Autobranchia</taxon>
        <taxon>Pteriomorphia</taxon>
        <taxon>Mytilida</taxon>
        <taxon>Mytiloidea</taxon>
        <taxon>Mytilidae</taxon>
        <taxon>Mytilinae</taxon>
        <taxon>Mytilus</taxon>
    </lineage>
</organism>
<keyword evidence="3" id="KW-1185">Reference proteome</keyword>
<protein>
    <submittedName>
        <fullName evidence="2">Uncharacterized protein</fullName>
    </submittedName>
</protein>
<proteinExistence type="predicted"/>
<dbReference type="SUPFAM" id="SSF52266">
    <property type="entry name" value="SGNH hydrolase"/>
    <property type="match status" value="1"/>
</dbReference>
<gene>
    <name evidence="2" type="ORF">MCOR_29001</name>
</gene>
<sequence>MYLPTQQQNDKHFANGSYNKEGKSNKPTALFIGPPNTDRIDENKLSTSQCNPDVVIINSLTNDVKNNNPNECMDNLQMVVESISKIIDGPVKRRYLDNNDVYVSDNSNMWIEQVSIQQLLDEDKFHLSDGGTSALASNIKNALHTVSCIKVQQRNNRYSRSTDRARPQ</sequence>